<gene>
    <name evidence="1" type="ORF">A3G51_03775</name>
</gene>
<proteinExistence type="predicted"/>
<dbReference type="EMBL" id="MGKY01000012">
    <property type="protein sequence ID" value="OGN33741.1"/>
    <property type="molecule type" value="Genomic_DNA"/>
</dbReference>
<evidence type="ECO:0000313" key="2">
    <source>
        <dbReference type="Proteomes" id="UP000177745"/>
    </source>
</evidence>
<organism evidence="1 2">
    <name type="scientific">Candidatus Yanofskybacteria bacterium RIFCSPLOWO2_12_FULL_43_11b</name>
    <dbReference type="NCBI Taxonomy" id="1802710"/>
    <lineage>
        <taxon>Bacteria</taxon>
        <taxon>Candidatus Yanofskyibacteriota</taxon>
    </lineage>
</organism>
<dbReference type="Proteomes" id="UP000177745">
    <property type="component" value="Unassembled WGS sequence"/>
</dbReference>
<sequence>MVTERAPSHPPKPQARLEISEQGLEQLSEEERKLFLLLVPAHKRSAIHLSAFEGLYDANMIAEDTRYVERMEDKFRKDENPDTAHLKRRAELLEAITWDEIGHDNWLGREAKPITASRYDDVKNGVDLIVEFFKKEKADELDSRMGLSVDVTSNVSSLEEKFQRIKNDIRNGRMAYVKYFVSSQGARQEIPNVPKVVVGTDAVSIKELGLLRLEIHGLSRALKENKKSGGLSPESIKSMETRLKDAVSKLAKHRVQLLFLGEIELQLKTFSDFAAKNNQPEIAREYEKALELIAEVKKDKTAPADKQGLKLSFDEEAANNNDGVYQALKIGLKIFE</sequence>
<accession>A0A1F8H832</accession>
<dbReference type="AlphaFoldDB" id="A0A1F8H832"/>
<evidence type="ECO:0000313" key="1">
    <source>
        <dbReference type="EMBL" id="OGN33741.1"/>
    </source>
</evidence>
<protein>
    <submittedName>
        <fullName evidence="1">Uncharacterized protein</fullName>
    </submittedName>
</protein>
<reference evidence="1 2" key="1">
    <citation type="journal article" date="2016" name="Nat. Commun.">
        <title>Thousands of microbial genomes shed light on interconnected biogeochemical processes in an aquifer system.</title>
        <authorList>
            <person name="Anantharaman K."/>
            <person name="Brown C.T."/>
            <person name="Hug L.A."/>
            <person name="Sharon I."/>
            <person name="Castelle C.J."/>
            <person name="Probst A.J."/>
            <person name="Thomas B.C."/>
            <person name="Singh A."/>
            <person name="Wilkins M.J."/>
            <person name="Karaoz U."/>
            <person name="Brodie E.L."/>
            <person name="Williams K.H."/>
            <person name="Hubbard S.S."/>
            <person name="Banfield J.F."/>
        </authorList>
    </citation>
    <scope>NUCLEOTIDE SEQUENCE [LARGE SCALE GENOMIC DNA]</scope>
</reference>
<name>A0A1F8H832_9BACT</name>
<comment type="caution">
    <text evidence="1">The sequence shown here is derived from an EMBL/GenBank/DDBJ whole genome shotgun (WGS) entry which is preliminary data.</text>
</comment>